<dbReference type="EMBL" id="CAJPIJ010000122">
    <property type="protein sequence ID" value="CAG1981480.1"/>
    <property type="molecule type" value="Genomic_DNA"/>
</dbReference>
<proteinExistence type="predicted"/>
<feature type="region of interest" description="Disordered" evidence="1">
    <location>
        <begin position="31"/>
        <end position="52"/>
    </location>
</feature>
<dbReference type="AlphaFoldDB" id="A0A4U9ERC4"/>
<evidence type="ECO:0000313" key="3">
    <source>
        <dbReference type="EMBL" id="VIO56971.1"/>
    </source>
</evidence>
<gene>
    <name evidence="3" type="ORF">FUG_LOCUS237170</name>
    <name evidence="2" type="ORF">MDCFG202_LOCUS214319</name>
</gene>
<evidence type="ECO:0000256" key="1">
    <source>
        <dbReference type="SAM" id="MobiDB-lite"/>
    </source>
</evidence>
<accession>A0A4U9ERC4</accession>
<reference evidence="2" key="2">
    <citation type="submission" date="2021-03" db="EMBL/GenBank/DDBJ databases">
        <authorList>
            <person name="Alouane T."/>
            <person name="Langin T."/>
            <person name="Bonhomme L."/>
        </authorList>
    </citation>
    <scope>NUCLEOTIDE SEQUENCE</scope>
    <source>
        <strain evidence="2">MDC_Fg202</strain>
    </source>
</reference>
<evidence type="ECO:0000313" key="4">
    <source>
        <dbReference type="Proteomes" id="UP000746612"/>
    </source>
</evidence>
<reference evidence="3" key="1">
    <citation type="submission" date="2019-04" db="EMBL/GenBank/DDBJ databases">
        <authorList>
            <person name="Melise S."/>
            <person name="Noan J."/>
            <person name="Okalmin O."/>
        </authorList>
    </citation>
    <scope>NUCLEOTIDE SEQUENCE</scope>
    <source>
        <strain evidence="3">FN9</strain>
    </source>
</reference>
<name>A0A4U9ERC4_GIBZA</name>
<protein>
    <submittedName>
        <fullName evidence="2">Uncharacterized protein</fullName>
    </submittedName>
</protein>
<dbReference type="Proteomes" id="UP000746612">
    <property type="component" value="Unassembled WGS sequence"/>
</dbReference>
<organism evidence="2 4">
    <name type="scientific">Gibberella zeae</name>
    <name type="common">Wheat head blight fungus</name>
    <name type="synonym">Fusarium graminearum</name>
    <dbReference type="NCBI Taxonomy" id="5518"/>
    <lineage>
        <taxon>Eukaryota</taxon>
        <taxon>Fungi</taxon>
        <taxon>Dikarya</taxon>
        <taxon>Ascomycota</taxon>
        <taxon>Pezizomycotina</taxon>
        <taxon>Sordariomycetes</taxon>
        <taxon>Hypocreomycetidae</taxon>
        <taxon>Hypocreales</taxon>
        <taxon>Nectriaceae</taxon>
        <taxon>Fusarium</taxon>
    </lineage>
</organism>
<dbReference type="EMBL" id="CAAKMV010000127">
    <property type="protein sequence ID" value="VIO56971.1"/>
    <property type="molecule type" value="Genomic_DNA"/>
</dbReference>
<sequence length="328" mass="36154">MRLCDTSGDSRHYKAGSCSIQYEVARSLHAAMSKSSKSTKHSSTRKGSSSSSQPIYPGFLFITNKLIINEPDRDLYRHLIPPRLPSQYSGEIPSKVMRYRNGDITEAPDFYWLRDTNSGPHGQLLRLDGQGGHVLDQSNMIYTGDEYKTFGVVACNPLLPIMVAEHDPLVSSGHWDLLRIFHPTNRPGLSQVATDNSRMGAGGGPVPYVAGSSPSWMPGLVPRTYRSPRSGAPRSAGLGGELPIILGLMALNAPREPGNTSVHNVFLGHNRIWRHGQWISTDAPRGHPPTASDDPTGFVVKVFLDPDDPYSTPEWLFNLEWENAVVRE</sequence>
<evidence type="ECO:0000313" key="2">
    <source>
        <dbReference type="EMBL" id="CAG1981480.1"/>
    </source>
</evidence>